<accession>A0ABS1B957</accession>
<gene>
    <name evidence="1" type="ORF">I8D64_04810</name>
</gene>
<dbReference type="RefSeq" id="WP_200501376.1">
    <property type="nucleotide sequence ID" value="NZ_JAEDAJ010000002.1"/>
</dbReference>
<dbReference type="EMBL" id="JAEDAJ010000002">
    <property type="protein sequence ID" value="MBK0330717.1"/>
    <property type="molecule type" value="Genomic_DNA"/>
</dbReference>
<name>A0ABS1B957_9MICO</name>
<dbReference type="Proteomes" id="UP000612352">
    <property type="component" value="Unassembled WGS sequence"/>
</dbReference>
<sequence length="121" mass="13390">MACFTGGVDSFDTLVNNKGDIDALVYVHGFDIALSRKEIREVTSEHLQAVAEETGKELIEISTNIRRFQNRAGSWPLIAHGAALSSVGHLLNSRFGRMLMPGSYTFSDTFAWGTHPILDHR</sequence>
<organism evidence="1 2">
    <name type="scientific">Brachybacterium halotolerans</name>
    <dbReference type="NCBI Taxonomy" id="2795215"/>
    <lineage>
        <taxon>Bacteria</taxon>
        <taxon>Bacillati</taxon>
        <taxon>Actinomycetota</taxon>
        <taxon>Actinomycetes</taxon>
        <taxon>Micrococcales</taxon>
        <taxon>Dermabacteraceae</taxon>
        <taxon>Brachybacterium</taxon>
    </lineage>
</organism>
<evidence type="ECO:0000313" key="1">
    <source>
        <dbReference type="EMBL" id="MBK0330717.1"/>
    </source>
</evidence>
<proteinExistence type="predicted"/>
<evidence type="ECO:0000313" key="2">
    <source>
        <dbReference type="Proteomes" id="UP000612352"/>
    </source>
</evidence>
<protein>
    <submittedName>
        <fullName evidence="1">Uncharacterized protein</fullName>
    </submittedName>
</protein>
<keyword evidence="2" id="KW-1185">Reference proteome</keyword>
<reference evidence="1 2" key="1">
    <citation type="submission" date="2020-12" db="EMBL/GenBank/DDBJ databases">
        <title>Brachybacterium sp. MASK1Z-5, whole genome shotgun sequence.</title>
        <authorList>
            <person name="Tuo L."/>
        </authorList>
    </citation>
    <scope>NUCLEOTIDE SEQUENCE [LARGE SCALE GENOMIC DNA]</scope>
    <source>
        <strain evidence="1 2">MASK1Z-5</strain>
    </source>
</reference>
<comment type="caution">
    <text evidence="1">The sequence shown here is derived from an EMBL/GenBank/DDBJ whole genome shotgun (WGS) entry which is preliminary data.</text>
</comment>